<evidence type="ECO:0000256" key="3">
    <source>
        <dbReference type="ARBA" id="ARBA00022729"/>
    </source>
</evidence>
<keyword evidence="13" id="KW-1185">Reference proteome</keyword>
<feature type="signal peptide" evidence="10">
    <location>
        <begin position="1"/>
        <end position="18"/>
    </location>
</feature>
<keyword evidence="5 9" id="KW-0472">Membrane</keyword>
<dbReference type="SUPFAM" id="SSF49265">
    <property type="entry name" value="Fibronectin type III"/>
    <property type="match status" value="3"/>
</dbReference>
<feature type="region of interest" description="Disordered" evidence="8">
    <location>
        <begin position="616"/>
        <end position="648"/>
    </location>
</feature>
<evidence type="ECO:0000256" key="4">
    <source>
        <dbReference type="ARBA" id="ARBA00022989"/>
    </source>
</evidence>
<comment type="subcellular location">
    <subcellularLocation>
        <location evidence="1">Membrane</location>
        <topology evidence="1">Single-pass type I membrane protein</topology>
    </subcellularLocation>
</comment>
<accession>A0AA88QJF1</accession>
<reference evidence="12" key="1">
    <citation type="submission" date="2023-08" db="EMBL/GenBank/DDBJ databases">
        <title>Chromosome-level Genome Assembly of mud carp (Cirrhinus molitorella).</title>
        <authorList>
            <person name="Liu H."/>
        </authorList>
    </citation>
    <scope>NUCLEOTIDE SEQUENCE</scope>
    <source>
        <strain evidence="12">Prfri</strain>
        <tissue evidence="12">Muscle</tissue>
    </source>
</reference>
<dbReference type="PROSITE" id="PS50853">
    <property type="entry name" value="FN3"/>
    <property type="match status" value="2"/>
</dbReference>
<feature type="chain" id="PRO_5041737259" description="Fibronectin type-III domain-containing protein" evidence="10">
    <location>
        <begin position="19"/>
        <end position="669"/>
    </location>
</feature>
<dbReference type="GO" id="GO:0009897">
    <property type="term" value="C:external side of plasma membrane"/>
    <property type="evidence" value="ECO:0007669"/>
    <property type="project" value="TreeGrafter"/>
</dbReference>
<dbReference type="PANTHER" id="PTHR23037:SF41">
    <property type="entry name" value="COLONY STIMULATING FACTOR 2 RECEPTOR, BETA, LOW-AFFINITY (GRANULOCYTE-MACROPHAGE) PRECURSOR"/>
    <property type="match status" value="1"/>
</dbReference>
<keyword evidence="2 9" id="KW-0812">Transmembrane</keyword>
<dbReference type="EMBL" id="JAUYZG010000001">
    <property type="protein sequence ID" value="KAK2916034.1"/>
    <property type="molecule type" value="Genomic_DNA"/>
</dbReference>
<evidence type="ECO:0000256" key="6">
    <source>
        <dbReference type="ARBA" id="ARBA00023170"/>
    </source>
</evidence>
<dbReference type="InterPro" id="IPR003961">
    <property type="entry name" value="FN3_dom"/>
</dbReference>
<feature type="transmembrane region" description="Helical" evidence="9">
    <location>
        <begin position="451"/>
        <end position="471"/>
    </location>
</feature>
<proteinExistence type="predicted"/>
<dbReference type="PANTHER" id="PTHR23037">
    <property type="entry name" value="CYTOKINE RECEPTOR"/>
    <property type="match status" value="1"/>
</dbReference>
<dbReference type="AlphaFoldDB" id="A0AA88QJF1"/>
<evidence type="ECO:0000256" key="9">
    <source>
        <dbReference type="SAM" id="Phobius"/>
    </source>
</evidence>
<evidence type="ECO:0000256" key="5">
    <source>
        <dbReference type="ARBA" id="ARBA00023136"/>
    </source>
</evidence>
<feature type="domain" description="Fibronectin type-III" evidence="11">
    <location>
        <begin position="144"/>
        <end position="240"/>
    </location>
</feature>
<dbReference type="InterPro" id="IPR036116">
    <property type="entry name" value="FN3_sf"/>
</dbReference>
<evidence type="ECO:0000256" key="2">
    <source>
        <dbReference type="ARBA" id="ARBA00022692"/>
    </source>
</evidence>
<feature type="domain" description="Fibronectin type-III" evidence="11">
    <location>
        <begin position="341"/>
        <end position="436"/>
    </location>
</feature>
<keyword evidence="3 10" id="KW-0732">Signal</keyword>
<name>A0AA88QJF1_9TELE</name>
<evidence type="ECO:0000256" key="7">
    <source>
        <dbReference type="ARBA" id="ARBA00023180"/>
    </source>
</evidence>
<dbReference type="GO" id="GO:0004896">
    <property type="term" value="F:cytokine receptor activity"/>
    <property type="evidence" value="ECO:0007669"/>
    <property type="project" value="TreeGrafter"/>
</dbReference>
<evidence type="ECO:0000313" key="12">
    <source>
        <dbReference type="EMBL" id="KAK2916034.1"/>
    </source>
</evidence>
<evidence type="ECO:0000256" key="10">
    <source>
        <dbReference type="SAM" id="SignalP"/>
    </source>
</evidence>
<dbReference type="CDD" id="cd00063">
    <property type="entry name" value="FN3"/>
    <property type="match status" value="2"/>
</dbReference>
<dbReference type="InterPro" id="IPR013783">
    <property type="entry name" value="Ig-like_fold"/>
</dbReference>
<organism evidence="12 13">
    <name type="scientific">Cirrhinus molitorella</name>
    <name type="common">mud carp</name>
    <dbReference type="NCBI Taxonomy" id="172907"/>
    <lineage>
        <taxon>Eukaryota</taxon>
        <taxon>Metazoa</taxon>
        <taxon>Chordata</taxon>
        <taxon>Craniata</taxon>
        <taxon>Vertebrata</taxon>
        <taxon>Euteleostomi</taxon>
        <taxon>Actinopterygii</taxon>
        <taxon>Neopterygii</taxon>
        <taxon>Teleostei</taxon>
        <taxon>Ostariophysi</taxon>
        <taxon>Cypriniformes</taxon>
        <taxon>Cyprinidae</taxon>
        <taxon>Labeoninae</taxon>
        <taxon>Labeonini</taxon>
        <taxon>Cirrhinus</taxon>
    </lineage>
</organism>
<dbReference type="SMART" id="SM00060">
    <property type="entry name" value="FN3"/>
    <property type="match status" value="2"/>
</dbReference>
<keyword evidence="7" id="KW-0325">Glycoprotein</keyword>
<evidence type="ECO:0000256" key="8">
    <source>
        <dbReference type="SAM" id="MobiDB-lite"/>
    </source>
</evidence>
<dbReference type="Proteomes" id="UP001187343">
    <property type="component" value="Unassembled WGS sequence"/>
</dbReference>
<keyword evidence="4 9" id="KW-1133">Transmembrane helix</keyword>
<evidence type="ECO:0000256" key="1">
    <source>
        <dbReference type="ARBA" id="ARBA00004479"/>
    </source>
</evidence>
<dbReference type="Gene3D" id="2.60.40.10">
    <property type="entry name" value="Immunoglobulins"/>
    <property type="match status" value="4"/>
</dbReference>
<keyword evidence="6" id="KW-0675">Receptor</keyword>
<evidence type="ECO:0000259" key="11">
    <source>
        <dbReference type="PROSITE" id="PS50853"/>
    </source>
</evidence>
<sequence length="669" mass="74500">MFSTWILHLVGFALLVKGDISDQQCPRHEVMLGKESAVMDSLQCHNDYMSYVQCTWEVDPRVHPQAENMHELYYLDWNPELGSEETLCASNRSGVLLSNGKISHVCRYDTDRFTLGTDHIMYFKLPCVTQATSLRVAQHGKVQAPSDLIQMVADGGGHRLSWKSPYPESTNIAGTIVYQIQYRRHLHDWTIVDNISASEYMIDKKSLLPGYDYHARVRARGPMGLWSDWSHQVSWKTYNDGAFNLQCVIVGDTNVTCTWQMKTEHIQFMSYHLWCSTSNNTKPSACCEDPQLLVVKSGSVEPPSKFRCSVNTPDPYQLTVELKPVHYTKTFNTSKHVQLSQPDQIQVKEGNGTFILNWTKPVVSDDIEFYTELKLSTNKASKNFSVKENYCEILFESLDPATEYQAQIRLLHKPDGVYVVQPSEWSQPAVFKTKPDVGKVTGIGSSPISSVIYILIPVFVAVIFIILYNTLPALHRRIKLWKGSIPSPIKSKVLEGMLKKSPSAWPNLQSEKETTSACILLAGDNVSLCKSSVSWEPLLLNSENAVEMARSIGSNHLHTYVGEGMCQDKSGMNFSGPYILCCEESCTQDKLPDSHTCVSEKSESFAPVGGGYVVTAPTAMPATQNPAPVDSPANNPSDDPPAYTPSPDQGCVVLPHPSGYFTMPCVVTG</sequence>
<protein>
    <recommendedName>
        <fullName evidence="11">Fibronectin type-III domain-containing protein</fullName>
    </recommendedName>
</protein>
<gene>
    <name evidence="12" type="ORF">Q8A67_000408</name>
</gene>
<evidence type="ECO:0000313" key="13">
    <source>
        <dbReference type="Proteomes" id="UP001187343"/>
    </source>
</evidence>
<comment type="caution">
    <text evidence="12">The sequence shown here is derived from an EMBL/GenBank/DDBJ whole genome shotgun (WGS) entry which is preliminary data.</text>
</comment>